<reference evidence="1" key="1">
    <citation type="submission" date="2021-02" db="EMBL/GenBank/DDBJ databases">
        <title>Genome sequence of Rhodospirillales sp. strain TMPK1 isolated from soil.</title>
        <authorList>
            <person name="Nakai R."/>
            <person name="Kusada H."/>
            <person name="Tamaki H."/>
        </authorList>
    </citation>
    <scope>NUCLEOTIDE SEQUENCE</scope>
    <source>
        <strain evidence="1">TMPK1</strain>
    </source>
</reference>
<gene>
    <name evidence="1" type="ORF">TMPK1_23200</name>
</gene>
<accession>A0A8S8X9B5</accession>
<dbReference type="Pfam" id="PF20706">
    <property type="entry name" value="GT4-conflict"/>
    <property type="match status" value="1"/>
</dbReference>
<evidence type="ECO:0000313" key="2">
    <source>
        <dbReference type="Proteomes" id="UP000681075"/>
    </source>
</evidence>
<evidence type="ECO:0000313" key="1">
    <source>
        <dbReference type="EMBL" id="GIL40083.1"/>
    </source>
</evidence>
<name>A0A8S8X9B5_9PROT</name>
<comment type="caution">
    <text evidence="1">The sequence shown here is derived from an EMBL/GenBank/DDBJ whole genome shotgun (WGS) entry which is preliminary data.</text>
</comment>
<dbReference type="Gene3D" id="3.40.50.2000">
    <property type="entry name" value="Glycogen Phosphorylase B"/>
    <property type="match status" value="1"/>
</dbReference>
<dbReference type="AlphaFoldDB" id="A0A8S8X9B5"/>
<dbReference type="PANTHER" id="PTHR46656">
    <property type="entry name" value="PUTATIVE-RELATED"/>
    <property type="match status" value="1"/>
</dbReference>
<keyword evidence="2" id="KW-1185">Reference proteome</keyword>
<organism evidence="1 2">
    <name type="scientific">Roseiterribacter gracilis</name>
    <dbReference type="NCBI Taxonomy" id="2812848"/>
    <lineage>
        <taxon>Bacteria</taxon>
        <taxon>Pseudomonadati</taxon>
        <taxon>Pseudomonadota</taxon>
        <taxon>Alphaproteobacteria</taxon>
        <taxon>Rhodospirillales</taxon>
        <taxon>Roseiterribacteraceae</taxon>
        <taxon>Roseiterribacter</taxon>
    </lineage>
</organism>
<dbReference type="PANTHER" id="PTHR46656:SF3">
    <property type="entry name" value="PUTATIVE-RELATED"/>
    <property type="match status" value="1"/>
</dbReference>
<protein>
    <recommendedName>
        <fullName evidence="3">Glycosyl transferase family 1 domain-containing protein</fullName>
    </recommendedName>
</protein>
<dbReference type="EMBL" id="BOPV01000001">
    <property type="protein sequence ID" value="GIL40083.1"/>
    <property type="molecule type" value="Genomic_DNA"/>
</dbReference>
<dbReference type="Proteomes" id="UP000681075">
    <property type="component" value="Unassembled WGS sequence"/>
</dbReference>
<sequence length="334" mass="36325">MRGLDLSAAFMAVDESAPSYPPAAPGEDGVLLLHANGPFARYALAQIGRARLGSKRVVGYWAWELPRLPDDWRDGFAAVHEIWVPSRFTQQALVDAPVPVRVVPYPVALGARGVRDRASFGFADGEFVVLVAFDMASTFARKNPLGAIDAFQRAFGADPRARLVLKVSNAERAPAASALVSRAIDGFANMQMIAEKWPHARVTSLIASSDVVLSLHRAEGFGLVPAEAMLDGVPVVATGWSGNLDFMTPENSALVQHGFVPAIDSQGTYDHGDQLWADPDLDDAARQLRRLFDDPSLRHAMTRRARADAERLFGGQAFLDAIGRDWLARWVTRA</sequence>
<proteinExistence type="predicted"/>
<evidence type="ECO:0008006" key="3">
    <source>
        <dbReference type="Google" id="ProtNLM"/>
    </source>
</evidence>
<dbReference type="SUPFAM" id="SSF53756">
    <property type="entry name" value="UDP-Glycosyltransferase/glycogen phosphorylase"/>
    <property type="match status" value="1"/>
</dbReference>